<dbReference type="InterPro" id="IPR004045">
    <property type="entry name" value="Glutathione_S-Trfase_N"/>
</dbReference>
<dbReference type="Proteomes" id="UP001642464">
    <property type="component" value="Unassembled WGS sequence"/>
</dbReference>
<dbReference type="SUPFAM" id="SSF47616">
    <property type="entry name" value="GST C-terminal domain-like"/>
    <property type="match status" value="1"/>
</dbReference>
<dbReference type="PROSITE" id="PS51354">
    <property type="entry name" value="GLUTAREDOXIN_2"/>
    <property type="match status" value="1"/>
</dbReference>
<organism evidence="4 5">
    <name type="scientific">Durusdinium trenchii</name>
    <dbReference type="NCBI Taxonomy" id="1381693"/>
    <lineage>
        <taxon>Eukaryota</taxon>
        <taxon>Sar</taxon>
        <taxon>Alveolata</taxon>
        <taxon>Dinophyceae</taxon>
        <taxon>Suessiales</taxon>
        <taxon>Symbiodiniaceae</taxon>
        <taxon>Durusdinium</taxon>
    </lineage>
</organism>
<evidence type="ECO:0000256" key="1">
    <source>
        <dbReference type="SAM" id="MobiDB-lite"/>
    </source>
</evidence>
<dbReference type="EMBL" id="CAXAMM010016361">
    <property type="protein sequence ID" value="CAK9038706.1"/>
    <property type="molecule type" value="Genomic_DNA"/>
</dbReference>
<dbReference type="Gene3D" id="1.20.1050.10">
    <property type="match status" value="1"/>
</dbReference>
<dbReference type="PANTHER" id="PTHR43968">
    <property type="match status" value="1"/>
</dbReference>
<sequence>MAAQQEARGARTGHEDALPAPPGDTVLEAATARTTAARAALRPKKAYTWDELAAYVPTTLTDIDYENGPPIAQSRLRLFGRPQTEVRVTLFRDNHAWCPFCQKVWMWLEEKRVPYRVEKVALRCYGQKEMWYTNLVPSGLVPAVKLDDRVIEDSNTIIEHLENAFGALNGVSITDSEVRRYVKLERRMFDAWMNWAFLMDRSKTDGKAKQKVFVQGLQVMERRLAAAAGSDGASQATATTTEGTAGGGPFFLGDQVTVVDLMLAPFLERMNGTLFYYKGFKLRHGGFELIDRWWAAMEQRPPFAASMSDIHTHAHVVPPLFGMMYESGDEEQQRCKRLVDDGPFLKVPDNDLPPAPNFIDVCLARNIKHKNSIMKQNPHRHGNIDEAFRCALTFMVTGHRLVPPTGTNSSLRYIRDRISVPRDMPSHSAQVMRHVLEQTAQLDGLLKGTPIPVKHRKDQEPFAFIKARQENVLAPGGSGQTLL</sequence>
<dbReference type="InterPro" id="IPR050983">
    <property type="entry name" value="GST_Omega/HSP26"/>
</dbReference>
<dbReference type="Pfam" id="PF13409">
    <property type="entry name" value="GST_N_2"/>
    <property type="match status" value="1"/>
</dbReference>
<name>A0ABP0LIZ0_9DINO</name>
<dbReference type="CDD" id="cd00299">
    <property type="entry name" value="GST_C_family"/>
    <property type="match status" value="1"/>
</dbReference>
<feature type="compositionally biased region" description="Basic and acidic residues" evidence="1">
    <location>
        <begin position="8"/>
        <end position="17"/>
    </location>
</feature>
<dbReference type="Gene3D" id="3.40.30.10">
    <property type="entry name" value="Glutaredoxin"/>
    <property type="match status" value="1"/>
</dbReference>
<dbReference type="SUPFAM" id="SSF52833">
    <property type="entry name" value="Thioredoxin-like"/>
    <property type="match status" value="1"/>
</dbReference>
<evidence type="ECO:0000313" key="5">
    <source>
        <dbReference type="Proteomes" id="UP001642464"/>
    </source>
</evidence>
<dbReference type="SFLD" id="SFLDG00358">
    <property type="entry name" value="Main_(cytGST)"/>
    <property type="match status" value="1"/>
</dbReference>
<dbReference type="InterPro" id="IPR036249">
    <property type="entry name" value="Thioredoxin-like_sf"/>
</dbReference>
<dbReference type="InterPro" id="IPR036282">
    <property type="entry name" value="Glutathione-S-Trfase_C_sf"/>
</dbReference>
<dbReference type="SFLD" id="SFLDS00019">
    <property type="entry name" value="Glutathione_Transferase_(cytos"/>
    <property type="match status" value="1"/>
</dbReference>
<dbReference type="PROSITE" id="PS50404">
    <property type="entry name" value="GST_NTER"/>
    <property type="match status" value="1"/>
</dbReference>
<evidence type="ECO:0000259" key="3">
    <source>
        <dbReference type="PROSITE" id="PS50405"/>
    </source>
</evidence>
<dbReference type="InterPro" id="IPR040079">
    <property type="entry name" value="Glutathione_S-Trfase"/>
</dbReference>
<feature type="region of interest" description="Disordered" evidence="1">
    <location>
        <begin position="1"/>
        <end position="23"/>
    </location>
</feature>
<accession>A0ABP0LIZ0</accession>
<keyword evidence="5" id="KW-1185">Reference proteome</keyword>
<evidence type="ECO:0008006" key="6">
    <source>
        <dbReference type="Google" id="ProtNLM"/>
    </source>
</evidence>
<evidence type="ECO:0000259" key="2">
    <source>
        <dbReference type="PROSITE" id="PS50404"/>
    </source>
</evidence>
<reference evidence="4 5" key="1">
    <citation type="submission" date="2024-02" db="EMBL/GenBank/DDBJ databases">
        <authorList>
            <person name="Chen Y."/>
            <person name="Shah S."/>
            <person name="Dougan E. K."/>
            <person name="Thang M."/>
            <person name="Chan C."/>
        </authorList>
    </citation>
    <scope>NUCLEOTIDE SEQUENCE [LARGE SCALE GENOMIC DNA]</scope>
</reference>
<proteinExistence type="predicted"/>
<dbReference type="CDD" id="cd00570">
    <property type="entry name" value="GST_N_family"/>
    <property type="match status" value="1"/>
</dbReference>
<dbReference type="PANTHER" id="PTHR43968:SF14">
    <property type="entry name" value="GLUTATHIONE S-TRANSFERASE"/>
    <property type="match status" value="1"/>
</dbReference>
<feature type="domain" description="GST C-terminal" evidence="3">
    <location>
        <begin position="171"/>
        <end position="320"/>
    </location>
</feature>
<evidence type="ECO:0000313" key="4">
    <source>
        <dbReference type="EMBL" id="CAK9038706.1"/>
    </source>
</evidence>
<gene>
    <name evidence="4" type="ORF">SCF082_LOCUS22733</name>
</gene>
<protein>
    <recommendedName>
        <fullName evidence="6">Glutathione S-transferase</fullName>
    </recommendedName>
</protein>
<dbReference type="PROSITE" id="PS50405">
    <property type="entry name" value="GST_CTER"/>
    <property type="match status" value="1"/>
</dbReference>
<dbReference type="Pfam" id="PF13410">
    <property type="entry name" value="GST_C_2"/>
    <property type="match status" value="1"/>
</dbReference>
<feature type="domain" description="GST N-terminal" evidence="2">
    <location>
        <begin position="88"/>
        <end position="169"/>
    </location>
</feature>
<comment type="caution">
    <text evidence="4">The sequence shown here is derived from an EMBL/GenBank/DDBJ whole genome shotgun (WGS) entry which is preliminary data.</text>
</comment>
<dbReference type="InterPro" id="IPR010987">
    <property type="entry name" value="Glutathione-S-Trfase_C-like"/>
</dbReference>